<dbReference type="Pfam" id="PF12796">
    <property type="entry name" value="Ank_2"/>
    <property type="match status" value="4"/>
</dbReference>
<dbReference type="OrthoDB" id="5630385at2"/>
<evidence type="ECO:0000313" key="2">
    <source>
        <dbReference type="EMBL" id="CDZ77565.1"/>
    </source>
</evidence>
<sequence length="828" mass="92998">MTSIINLMEELQYPTNKSGVCLGLAYMAERARRCGLYGQFENRMNYLDELGHYRLKGLIEELHEKIKQFGPDENAFQLNDEERILLSIEPFFWQIWAHFNPNEIRKFLTINGPFISQTETLTLENLFYATDSDDKTLATLNPPKKHFIRAGNEENQGDLELQKFFKTLLKYKHLSTGSIIHSGNHAIHVFYDKEKNQWTLTNHDRISHFDDIQTLAKAVIPCFSSNGLANLAIYTFTDEAPEKTSSLFSELDEISNESIKLISENSKINSTDSYNNTALHVLAIANMPEATKKLLAVEGIDAFKKSSSHQSPLFDAIFTNSVQTVRELFASGKIDPNVLKETKPFLLSIAATNGFSEIVEELLKQYDKHNIALPNKKPFLSALDNGHTKVAELLLKSGKIYTNSALHLAVLTKDRKAASELLATGRINVNTVSDLGSVTPLHIAAAAGDVEIVRMILQKKELRVNESDMFGTSSPLIEAIRKGHIAIVRELLEHKHINVLFHGQNSTALGNAIVFNRADCVVELLKKPDIEINEVAGYFSRDDIDKDSTSYYTYLAMAIKENNVEIVKLLRNDPRIDINKTEDKGPTTLYLAVKNNNKEIVQELLKHKNIDVNKGNPLAMALNQGDFEIAKLLLNHPKINVNQLDADGNSPLYLAMKNGDVHSKELVFAILANAQIETVETPSESSLYVLDYLETHCQVFYYMQPLVRFINSLETELNRSKRISNDTKAVIDDIRNTIKQQVNSSKLDEQALSSIHEQLSKLLGNQIKGELSTLNHSSQGLFSVNTSAMMNKFSSDFNAAKNESSNRLETGIGSAYTEMLQLITVVHH</sequence>
<organism evidence="2 3">
    <name type="scientific">Legionella massiliensis</name>
    <dbReference type="NCBI Taxonomy" id="1034943"/>
    <lineage>
        <taxon>Bacteria</taxon>
        <taxon>Pseudomonadati</taxon>
        <taxon>Pseudomonadota</taxon>
        <taxon>Gammaproteobacteria</taxon>
        <taxon>Legionellales</taxon>
        <taxon>Legionellaceae</taxon>
        <taxon>Legionella</taxon>
    </lineage>
</organism>
<dbReference type="PROSITE" id="PS50297">
    <property type="entry name" value="ANK_REP_REGION"/>
    <property type="match status" value="1"/>
</dbReference>
<gene>
    <name evidence="2" type="ORF">BN59_01848</name>
</gene>
<dbReference type="Proteomes" id="UP000044071">
    <property type="component" value="Unassembled WGS sequence"/>
</dbReference>
<dbReference type="eggNOG" id="COG0666">
    <property type="taxonomic scope" value="Bacteria"/>
</dbReference>
<dbReference type="PANTHER" id="PTHR24121:SF23">
    <property type="entry name" value="NO MECHANORECEPTOR POTENTIAL C, ISOFORM H"/>
    <property type="match status" value="1"/>
</dbReference>
<dbReference type="InterPro" id="IPR036770">
    <property type="entry name" value="Ankyrin_rpt-contain_sf"/>
</dbReference>
<accession>A0A078KT02</accession>
<dbReference type="STRING" id="1034943.BN59_01848"/>
<dbReference type="InterPro" id="IPR002110">
    <property type="entry name" value="Ankyrin_rpt"/>
</dbReference>
<feature type="repeat" description="ANK" evidence="1">
    <location>
        <begin position="436"/>
        <end position="459"/>
    </location>
</feature>
<dbReference type="RefSeq" id="WP_043874080.1">
    <property type="nucleotide sequence ID" value="NZ_CCVW01000002.1"/>
</dbReference>
<dbReference type="Gene3D" id="1.25.40.20">
    <property type="entry name" value="Ankyrin repeat-containing domain"/>
    <property type="match status" value="4"/>
</dbReference>
<dbReference type="PANTHER" id="PTHR24121">
    <property type="entry name" value="NO MECHANORECEPTOR POTENTIAL C, ISOFORM D-RELATED"/>
    <property type="match status" value="1"/>
</dbReference>
<name>A0A078KT02_9GAMM</name>
<dbReference type="SMART" id="SM00248">
    <property type="entry name" value="ANK"/>
    <property type="match status" value="10"/>
</dbReference>
<protein>
    <submittedName>
        <fullName evidence="2">Ankyrin repeat protein</fullName>
    </submittedName>
</protein>
<dbReference type="GO" id="GO:0016020">
    <property type="term" value="C:membrane"/>
    <property type="evidence" value="ECO:0007669"/>
    <property type="project" value="TreeGrafter"/>
</dbReference>
<keyword evidence="3" id="KW-1185">Reference proteome</keyword>
<evidence type="ECO:0000313" key="3">
    <source>
        <dbReference type="Proteomes" id="UP000044071"/>
    </source>
</evidence>
<proteinExistence type="predicted"/>
<dbReference type="AlphaFoldDB" id="A0A078KT02"/>
<dbReference type="PROSITE" id="PS50088">
    <property type="entry name" value="ANK_REPEAT"/>
    <property type="match status" value="1"/>
</dbReference>
<dbReference type="SUPFAM" id="SSF48403">
    <property type="entry name" value="Ankyrin repeat"/>
    <property type="match status" value="2"/>
</dbReference>
<keyword evidence="1" id="KW-0040">ANK repeat</keyword>
<dbReference type="EMBL" id="CCSB01000002">
    <property type="protein sequence ID" value="CDZ77565.1"/>
    <property type="molecule type" value="Genomic_DNA"/>
</dbReference>
<reference evidence="2 3" key="1">
    <citation type="submission" date="2014-06" db="EMBL/GenBank/DDBJ databases">
        <authorList>
            <person name="Urmite Genomes Urmite Genomes"/>
        </authorList>
    </citation>
    <scope>NUCLEOTIDE SEQUENCE [LARGE SCALE GENOMIC DNA]</scope>
</reference>
<evidence type="ECO:0000256" key="1">
    <source>
        <dbReference type="PROSITE-ProRule" id="PRU00023"/>
    </source>
</evidence>